<reference evidence="6 7" key="1">
    <citation type="journal article" date="2016" name="Environ. Microbiol.">
        <title>Genomic diversification of marine cyanophages into stable ecotypes.</title>
        <authorList>
            <person name="Marston M.F."/>
            <person name="Martiny J.B."/>
        </authorList>
    </citation>
    <scope>NUCLEOTIDE SEQUENCE [LARGE SCALE GENOMIC DNA]</scope>
    <source>
        <strain evidence="3">RW_01_0212_WH8101</strain>
        <strain evidence="4">RW_22_0300</strain>
    </source>
</reference>
<evidence type="ECO:0000313" key="3">
    <source>
        <dbReference type="EMBL" id="AOO10298.1"/>
    </source>
</evidence>
<evidence type="ECO:0000313" key="4">
    <source>
        <dbReference type="EMBL" id="AOO11183.1"/>
    </source>
</evidence>
<dbReference type="Proteomes" id="UP000301580">
    <property type="component" value="Segment"/>
</dbReference>
<keyword evidence="7" id="KW-1185">Reference proteome</keyword>
<protein>
    <recommendedName>
        <fullName evidence="2">DUF6450 domain-containing protein</fullName>
    </recommendedName>
</protein>
<sequence length="157" mass="16457">MAEEIKESPKEEVKEVEKKKGPLAKLKEAAGDSEEHLAIISTFVRLGILVWSGGILTLAYIKLPPALGIPEQKLDPTFIASVFTGVLATFGVQTAKKNGDGTFKGVAGGGVSKADLEKLIAAAAQTAPSQTIRIEQAPIQIATAPKKDGEPPVMPTV</sequence>
<dbReference type="EMBL" id="MK493323">
    <property type="protein sequence ID" value="QBQ75478.1"/>
    <property type="molecule type" value="Genomic_DNA"/>
</dbReference>
<reference evidence="5 8" key="2">
    <citation type="submission" date="2019-02" db="EMBL/GenBank/DDBJ databases">
        <title>Diversity in Cyanophage Genomes from Southern New England Coastal Waters.</title>
        <authorList>
            <person name="Marston M.F."/>
        </authorList>
    </citation>
    <scope>NUCLEOTIDE SEQUENCE [LARGE SCALE GENOMIC DNA]</scope>
    <source>
        <strain evidence="5">RW_03_0617</strain>
    </source>
</reference>
<feature type="region of interest" description="Disordered" evidence="1">
    <location>
        <begin position="1"/>
        <end position="20"/>
    </location>
</feature>
<proteinExistence type="predicted"/>
<evidence type="ECO:0000313" key="5">
    <source>
        <dbReference type="EMBL" id="QBQ75478.1"/>
    </source>
</evidence>
<dbReference type="EMBL" id="KX349289">
    <property type="protein sequence ID" value="AOO11183.1"/>
    <property type="molecule type" value="Genomic_DNA"/>
</dbReference>
<dbReference type="Proteomes" id="UP000226351">
    <property type="component" value="Segment"/>
</dbReference>
<evidence type="ECO:0000313" key="8">
    <source>
        <dbReference type="Proteomes" id="UP000301580"/>
    </source>
</evidence>
<evidence type="ECO:0000313" key="7">
    <source>
        <dbReference type="Proteomes" id="UP000226351"/>
    </source>
</evidence>
<evidence type="ECO:0000256" key="1">
    <source>
        <dbReference type="SAM" id="MobiDB-lite"/>
    </source>
</evidence>
<dbReference type="InterPro" id="IPR045610">
    <property type="entry name" value="DUF6450"/>
</dbReference>
<evidence type="ECO:0000313" key="6">
    <source>
        <dbReference type="Proteomes" id="UP000225361"/>
    </source>
</evidence>
<dbReference type="Proteomes" id="UP000225361">
    <property type="component" value="Segment"/>
</dbReference>
<name>A0A1D7S9H0_9CAUD</name>
<organism evidence="3 6">
    <name type="scientific">Synechococcus phage S-RIM8</name>
    <dbReference type="NCBI Taxonomy" id="756278"/>
    <lineage>
        <taxon>Viruses</taxon>
        <taxon>Duplodnaviria</taxon>
        <taxon>Heunggongvirae</taxon>
        <taxon>Uroviricota</taxon>
        <taxon>Caudoviricetes</taxon>
        <taxon>Pantevenvirales</taxon>
        <taxon>Kyanoviridae</taxon>
        <taxon>Neptunevirus</taxon>
        <taxon>Neptunevirus srim18</taxon>
    </lineage>
</organism>
<accession>A0A1D7S9H0</accession>
<dbReference type="EMBL" id="KX349285">
    <property type="protein sequence ID" value="AOO10298.1"/>
    <property type="molecule type" value="Genomic_DNA"/>
</dbReference>
<feature type="domain" description="DUF6450" evidence="2">
    <location>
        <begin position="32"/>
        <end position="98"/>
    </location>
</feature>
<evidence type="ECO:0000259" key="2">
    <source>
        <dbReference type="Pfam" id="PF20048"/>
    </source>
</evidence>
<gene>
    <name evidence="3" type="ORF">RW01021201_150</name>
    <name evidence="5" type="ORF">RW030617_150</name>
    <name evidence="4" type="ORF">RW220300_152</name>
</gene>
<dbReference type="Pfam" id="PF20048">
    <property type="entry name" value="DUF6450"/>
    <property type="match status" value="1"/>
</dbReference>